<name>A0A7S3QQU5_DUNTE</name>
<gene>
    <name evidence="2" type="ORF">DTER00134_LOCUS5312</name>
</gene>
<accession>A0A7S3QQU5</accession>
<sequence length="497" mass="53281">MLMSTNLSSLSQASRIFSGGSTNGLRARREGRVDRRQSCNPHPSRGCSSGKRKSCELQLPECQAAKRIVEEDSVVYEAQSEATPRACHPITKHVIEEDSVADGAQSEATSRACYPALLAEGAEVQQQQQLSCQQQSCQRQVQQQQRQEWFVRASYALACAQQQCQSWMLVHHPMYSSSLQQQQCPSWMLAHRPLYSFLNSQQQRQQQQPAALPSNPTNPRAVPLLPPQQQQQQHNQHQHCLHHYQQEQRATPAPNDPVGSPTKTKGAAGSAEEGAFAMSASLQSPRLVEAALQAPVAGKDGTAPSHPTHPVAMSLGINRDCSLANHSDHCSRQAIEGIHGIRLAFGSWGHGSSLADNSKANINTHSSNSSGSLANNDVHNKGSSSWHSVADVPARLQCAKRIAQAVAHNIRERGLQHALGRALILALVHSTEVALYSSAPSLAAYTAPATLQARVAAVLGQLIAEATSHCAAPSRAHTTETAQGVVAPGASAGAAVL</sequence>
<feature type="region of interest" description="Disordered" evidence="1">
    <location>
        <begin position="359"/>
        <end position="386"/>
    </location>
</feature>
<evidence type="ECO:0000313" key="2">
    <source>
        <dbReference type="EMBL" id="CAE0490241.1"/>
    </source>
</evidence>
<dbReference type="EMBL" id="HBIP01009591">
    <property type="protein sequence ID" value="CAE0490241.1"/>
    <property type="molecule type" value="Transcribed_RNA"/>
</dbReference>
<reference evidence="2" key="1">
    <citation type="submission" date="2021-01" db="EMBL/GenBank/DDBJ databases">
        <authorList>
            <person name="Corre E."/>
            <person name="Pelletier E."/>
            <person name="Niang G."/>
            <person name="Scheremetjew M."/>
            <person name="Finn R."/>
            <person name="Kale V."/>
            <person name="Holt S."/>
            <person name="Cochrane G."/>
            <person name="Meng A."/>
            <person name="Brown T."/>
            <person name="Cohen L."/>
        </authorList>
    </citation>
    <scope>NUCLEOTIDE SEQUENCE</scope>
    <source>
        <strain evidence="2">CCMP1320</strain>
    </source>
</reference>
<organism evidence="2">
    <name type="scientific">Dunaliella tertiolecta</name>
    <name type="common">Green alga</name>
    <dbReference type="NCBI Taxonomy" id="3047"/>
    <lineage>
        <taxon>Eukaryota</taxon>
        <taxon>Viridiplantae</taxon>
        <taxon>Chlorophyta</taxon>
        <taxon>core chlorophytes</taxon>
        <taxon>Chlorophyceae</taxon>
        <taxon>CS clade</taxon>
        <taxon>Chlamydomonadales</taxon>
        <taxon>Dunaliellaceae</taxon>
        <taxon>Dunaliella</taxon>
    </lineage>
</organism>
<dbReference type="AlphaFoldDB" id="A0A7S3QQU5"/>
<feature type="region of interest" description="Disordered" evidence="1">
    <location>
        <begin position="200"/>
        <end position="272"/>
    </location>
</feature>
<evidence type="ECO:0000256" key="1">
    <source>
        <dbReference type="SAM" id="MobiDB-lite"/>
    </source>
</evidence>
<feature type="region of interest" description="Disordered" evidence="1">
    <location>
        <begin position="18"/>
        <end position="52"/>
    </location>
</feature>
<protein>
    <submittedName>
        <fullName evidence="2">Uncharacterized protein</fullName>
    </submittedName>
</protein>
<feature type="compositionally biased region" description="Basic and acidic residues" evidence="1">
    <location>
        <begin position="27"/>
        <end position="37"/>
    </location>
</feature>
<proteinExistence type="predicted"/>